<comment type="caution">
    <text evidence="3">The sequence shown here is derived from an EMBL/GenBank/DDBJ whole genome shotgun (WGS) entry which is preliminary data.</text>
</comment>
<evidence type="ECO:0000259" key="2">
    <source>
        <dbReference type="SMART" id="SM00858"/>
    </source>
</evidence>
<dbReference type="InterPro" id="IPR044144">
    <property type="entry name" value="SAF_UxaA/GarD"/>
</dbReference>
<dbReference type="CDD" id="cd11613">
    <property type="entry name" value="SAF_AH_GD"/>
    <property type="match status" value="1"/>
</dbReference>
<evidence type="ECO:0000313" key="4">
    <source>
        <dbReference type="Proteomes" id="UP000606870"/>
    </source>
</evidence>
<feature type="domain" description="SAF" evidence="2">
    <location>
        <begin position="12"/>
        <end position="83"/>
    </location>
</feature>
<evidence type="ECO:0000256" key="1">
    <source>
        <dbReference type="ARBA" id="ARBA00023239"/>
    </source>
</evidence>
<accession>A0ABR6VJD1</accession>
<dbReference type="EMBL" id="JACOGK010000026">
    <property type="protein sequence ID" value="MBC3537393.1"/>
    <property type="molecule type" value="Genomic_DNA"/>
</dbReference>
<dbReference type="Proteomes" id="UP000606870">
    <property type="component" value="Unassembled WGS sequence"/>
</dbReference>
<sequence length="97" mass="11121">MFIKSLIIHPADNVAVVLEDAHKGDYIEQRGEQVTLLEDIEFAHKVALKDFAKDEPVYKYGVPIGNAKEPIKKGAWVHGNIYCERGTKRRPEHEHRD</sequence>
<keyword evidence="4" id="KW-1185">Reference proteome</keyword>
<dbReference type="SMART" id="SM00858">
    <property type="entry name" value="SAF"/>
    <property type="match status" value="1"/>
</dbReference>
<keyword evidence="3" id="KW-0378">Hydrolase</keyword>
<proteinExistence type="predicted"/>
<name>A0ABR6VJD1_9FIRM</name>
<dbReference type="RefSeq" id="WP_186503719.1">
    <property type="nucleotide sequence ID" value="NZ_JACOGK010000026.1"/>
</dbReference>
<evidence type="ECO:0000313" key="3">
    <source>
        <dbReference type="EMBL" id="MBC3537393.1"/>
    </source>
</evidence>
<organism evidence="3 4">
    <name type="scientific">Megasphaera hominis</name>
    <dbReference type="NCBI Taxonomy" id="159836"/>
    <lineage>
        <taxon>Bacteria</taxon>
        <taxon>Bacillati</taxon>
        <taxon>Bacillota</taxon>
        <taxon>Negativicutes</taxon>
        <taxon>Veillonellales</taxon>
        <taxon>Veillonellaceae</taxon>
        <taxon>Megasphaera</taxon>
    </lineage>
</organism>
<dbReference type="Gene3D" id="2.30.130.110">
    <property type="match status" value="1"/>
</dbReference>
<dbReference type="InterPro" id="IPR052172">
    <property type="entry name" value="UxaA_altronate/galactarate_dh"/>
</dbReference>
<dbReference type="InterPro" id="IPR013974">
    <property type="entry name" value="SAF"/>
</dbReference>
<gene>
    <name evidence="3" type="ORF">H8J70_09030</name>
</gene>
<dbReference type="Pfam" id="PF08666">
    <property type="entry name" value="SAF"/>
    <property type="match status" value="1"/>
</dbReference>
<dbReference type="PANTHER" id="PTHR30536">
    <property type="entry name" value="ALTRONATE/GALACTARATE DEHYDRATASE"/>
    <property type="match status" value="1"/>
</dbReference>
<protein>
    <submittedName>
        <fullName evidence="3">UxaA family hydrolase</fullName>
    </submittedName>
</protein>
<dbReference type="PANTHER" id="PTHR30536:SF5">
    <property type="entry name" value="ALTRONATE DEHYDRATASE"/>
    <property type="match status" value="1"/>
</dbReference>
<keyword evidence="1" id="KW-0456">Lyase</keyword>
<reference evidence="3 4" key="1">
    <citation type="submission" date="2020-08" db="EMBL/GenBank/DDBJ databases">
        <authorList>
            <person name="Liu C."/>
            <person name="Sun Q."/>
        </authorList>
    </citation>
    <scope>NUCLEOTIDE SEQUENCE [LARGE SCALE GENOMIC DNA]</scope>
    <source>
        <strain evidence="3 4">NSJ-59</strain>
    </source>
</reference>
<dbReference type="GO" id="GO:0016787">
    <property type="term" value="F:hydrolase activity"/>
    <property type="evidence" value="ECO:0007669"/>
    <property type="project" value="UniProtKB-KW"/>
</dbReference>